<evidence type="ECO:0000256" key="1">
    <source>
        <dbReference type="ARBA" id="ARBA00022490"/>
    </source>
</evidence>
<gene>
    <name evidence="6 7" type="primary">rlmF</name>
    <name evidence="7" type="ORF">GCM10007894_27430</name>
</gene>
<dbReference type="AlphaFoldDB" id="A0AA37TVQ5"/>
<dbReference type="InterPro" id="IPR029063">
    <property type="entry name" value="SAM-dependent_MTases_sf"/>
</dbReference>
<dbReference type="GO" id="GO:0070475">
    <property type="term" value="P:rRNA base methylation"/>
    <property type="evidence" value="ECO:0007669"/>
    <property type="project" value="TreeGrafter"/>
</dbReference>
<evidence type="ECO:0000256" key="4">
    <source>
        <dbReference type="ARBA" id="ARBA00022679"/>
    </source>
</evidence>
<dbReference type="SUPFAM" id="SSF53335">
    <property type="entry name" value="S-adenosyl-L-methionine-dependent methyltransferases"/>
    <property type="match status" value="1"/>
</dbReference>
<dbReference type="PIRSF" id="PIRSF029038">
    <property type="entry name" value="Mtase_YbiN_prd"/>
    <property type="match status" value="1"/>
</dbReference>
<evidence type="ECO:0000256" key="5">
    <source>
        <dbReference type="ARBA" id="ARBA00022691"/>
    </source>
</evidence>
<protein>
    <recommendedName>
        <fullName evidence="6">Ribosomal RNA large subunit methyltransferase F</fullName>
        <ecNumber evidence="6">2.1.1.181</ecNumber>
    </recommendedName>
    <alternativeName>
        <fullName evidence="6">23S rRNA mA1618 methyltransferase</fullName>
    </alternativeName>
    <alternativeName>
        <fullName evidence="6">rRNA adenine N-6-methyltransferase</fullName>
    </alternativeName>
</protein>
<keyword evidence="4 6" id="KW-0808">Transferase</keyword>
<comment type="function">
    <text evidence="6">Specifically methylates the adenine in position 1618 of 23S rRNA.</text>
</comment>
<comment type="caution">
    <text evidence="7">The sequence shown here is derived from an EMBL/GenBank/DDBJ whole genome shotgun (WGS) entry which is preliminary data.</text>
</comment>
<dbReference type="HAMAP" id="MF_01848">
    <property type="entry name" value="23SrRNA_methyltr_F"/>
    <property type="match status" value="1"/>
</dbReference>
<dbReference type="Proteomes" id="UP001157439">
    <property type="component" value="Unassembled WGS sequence"/>
</dbReference>
<dbReference type="EMBL" id="BSPO01000003">
    <property type="protein sequence ID" value="GLS84766.1"/>
    <property type="molecule type" value="Genomic_DNA"/>
</dbReference>
<dbReference type="PANTHER" id="PTHR13393">
    <property type="entry name" value="SAM-DEPENDENT METHYLTRANSFERASE"/>
    <property type="match status" value="1"/>
</dbReference>
<evidence type="ECO:0000313" key="7">
    <source>
        <dbReference type="EMBL" id="GLS84766.1"/>
    </source>
</evidence>
<evidence type="ECO:0000256" key="3">
    <source>
        <dbReference type="ARBA" id="ARBA00022603"/>
    </source>
</evidence>
<dbReference type="Pfam" id="PF05971">
    <property type="entry name" value="Methyltransf_10"/>
    <property type="match status" value="1"/>
</dbReference>
<keyword evidence="3 6" id="KW-0489">Methyltransferase</keyword>
<proteinExistence type="inferred from homology"/>
<dbReference type="PANTHER" id="PTHR13393:SF0">
    <property type="entry name" value="RNA N6-ADENOSINE-METHYLTRANSFERASE METTL16"/>
    <property type="match status" value="1"/>
</dbReference>
<dbReference type="InterPro" id="IPR010286">
    <property type="entry name" value="METTL16/RlmF"/>
</dbReference>
<keyword evidence="5 6" id="KW-0949">S-adenosyl-L-methionine</keyword>
<comment type="catalytic activity">
    <reaction evidence="6">
        <text>adenosine(1618) in 23S rRNA + S-adenosyl-L-methionine = N(6)-methyladenosine(1618) in 23S rRNA + S-adenosyl-L-homocysteine + H(+)</text>
        <dbReference type="Rhea" id="RHEA:16497"/>
        <dbReference type="Rhea" id="RHEA-COMP:10229"/>
        <dbReference type="Rhea" id="RHEA-COMP:10231"/>
        <dbReference type="ChEBI" id="CHEBI:15378"/>
        <dbReference type="ChEBI" id="CHEBI:57856"/>
        <dbReference type="ChEBI" id="CHEBI:59789"/>
        <dbReference type="ChEBI" id="CHEBI:74411"/>
        <dbReference type="ChEBI" id="CHEBI:74449"/>
        <dbReference type="EC" id="2.1.1.181"/>
    </reaction>
</comment>
<keyword evidence="1 6" id="KW-0963">Cytoplasm</keyword>
<accession>A0AA37TVQ5</accession>
<comment type="subcellular location">
    <subcellularLocation>
        <location evidence="6">Cytoplasm</location>
    </subcellularLocation>
</comment>
<evidence type="ECO:0000256" key="2">
    <source>
        <dbReference type="ARBA" id="ARBA00022552"/>
    </source>
</evidence>
<evidence type="ECO:0000256" key="6">
    <source>
        <dbReference type="HAMAP-Rule" id="MF_01848"/>
    </source>
</evidence>
<dbReference type="EC" id="2.1.1.181" evidence="6"/>
<name>A0AA37TVQ5_9GAMM</name>
<dbReference type="Gene3D" id="3.40.50.150">
    <property type="entry name" value="Vaccinia Virus protein VP39"/>
    <property type="match status" value="1"/>
</dbReference>
<comment type="similarity">
    <text evidence="6">Belongs to the methyltransferase superfamily. METTL16/RlmF family.</text>
</comment>
<reference evidence="7 8" key="1">
    <citation type="journal article" date="2014" name="Int. J. Syst. Evol. Microbiol.">
        <title>Complete genome sequence of Corynebacterium casei LMG S-19264T (=DSM 44701T), isolated from a smear-ripened cheese.</title>
        <authorList>
            <consortium name="US DOE Joint Genome Institute (JGI-PGF)"/>
            <person name="Walter F."/>
            <person name="Albersmeier A."/>
            <person name="Kalinowski J."/>
            <person name="Ruckert C."/>
        </authorList>
    </citation>
    <scope>NUCLEOTIDE SEQUENCE [LARGE SCALE GENOMIC DNA]</scope>
    <source>
        <strain evidence="7 8">NBRC 112785</strain>
    </source>
</reference>
<keyword evidence="2 6" id="KW-0698">rRNA processing</keyword>
<sequence length="306" mass="34339">MHKRNCHANGYDFSLLCRAIPALTQYVKKEKGRRSSIDFADPVAVRLLNSALIKHGYGVDFWEFPTDNLTPGIPGRADYLHEMADLVASDNDGAIIKGEQLAVLDIGTGASLVYPLLGNGSYGWSFVGSDIDPQSLQCAQLIITNNKLSKNISLIQQSDDSRIFDGVIQAQHRFTFTVCNPPFYRSKADARNQQQRKLSNLGKHQSRSGLNFSGKSNELWCKGGEAVFLRKMAQESRRYRHNALWFSSLISNKENLRPLKRILQKSGAQAIEVLKMSQGNKISRVMAWSFLNATDRKRWLADNISC</sequence>
<dbReference type="GO" id="GO:0005737">
    <property type="term" value="C:cytoplasm"/>
    <property type="evidence" value="ECO:0007669"/>
    <property type="project" value="UniProtKB-SubCell"/>
</dbReference>
<evidence type="ECO:0000313" key="8">
    <source>
        <dbReference type="Proteomes" id="UP001157439"/>
    </source>
</evidence>
<dbReference type="RefSeq" id="WP_095499480.1">
    <property type="nucleotide sequence ID" value="NZ_BSPO01000003.1"/>
</dbReference>
<dbReference type="NCBIfam" id="NF008725">
    <property type="entry name" value="PRK11727.1"/>
    <property type="match status" value="1"/>
</dbReference>
<keyword evidence="8" id="KW-1185">Reference proteome</keyword>
<organism evidence="7 8">
    <name type="scientific">Paraferrimonas haliotis</name>
    <dbReference type="NCBI Taxonomy" id="2013866"/>
    <lineage>
        <taxon>Bacteria</taxon>
        <taxon>Pseudomonadati</taxon>
        <taxon>Pseudomonadota</taxon>
        <taxon>Gammaproteobacteria</taxon>
        <taxon>Alteromonadales</taxon>
        <taxon>Ferrimonadaceae</taxon>
        <taxon>Paraferrimonas</taxon>
    </lineage>
</organism>
<dbReference type="InterPro" id="IPR016909">
    <property type="entry name" value="rRNA_lsu_MeTfrase_F"/>
</dbReference>
<dbReference type="GO" id="GO:0052907">
    <property type="term" value="F:23S rRNA (adenine(1618)-N(6))-methyltransferase activity"/>
    <property type="evidence" value="ECO:0007669"/>
    <property type="project" value="UniProtKB-EC"/>
</dbReference>